<proteinExistence type="predicted"/>
<dbReference type="EMBL" id="LHYF01000006">
    <property type="protein sequence ID" value="KXB07229.1"/>
    <property type="molecule type" value="Genomic_DNA"/>
</dbReference>
<comment type="caution">
    <text evidence="1">The sequence shown here is derived from an EMBL/GenBank/DDBJ whole genome shotgun (WGS) entry which is preliminary data.</text>
</comment>
<gene>
    <name evidence="1" type="ORF">AKJ52_00665</name>
</gene>
<evidence type="ECO:0000313" key="2">
    <source>
        <dbReference type="Proteomes" id="UP000070404"/>
    </source>
</evidence>
<keyword evidence="2" id="KW-1185">Reference proteome</keyword>
<accession>A0A133VLC0</accession>
<name>A0A133VLC0_9EURY</name>
<dbReference type="InterPro" id="IPR017850">
    <property type="entry name" value="Alkaline_phosphatase_core_sf"/>
</dbReference>
<organism evidence="1 2">
    <name type="scientific">candidate division MSBL1 archaeon SCGC-AAA382C18</name>
    <dbReference type="NCBI Taxonomy" id="1698281"/>
    <lineage>
        <taxon>Archaea</taxon>
        <taxon>Methanobacteriati</taxon>
        <taxon>Methanobacteriota</taxon>
        <taxon>candidate division MSBL1</taxon>
    </lineage>
</organism>
<evidence type="ECO:0008006" key="3">
    <source>
        <dbReference type="Google" id="ProtNLM"/>
    </source>
</evidence>
<dbReference type="AlphaFoldDB" id="A0A133VLC0"/>
<dbReference type="SUPFAM" id="SSF53649">
    <property type="entry name" value="Alkaline phosphatase-like"/>
    <property type="match status" value="1"/>
</dbReference>
<dbReference type="Gene3D" id="3.40.720.10">
    <property type="entry name" value="Alkaline Phosphatase, subunit A"/>
    <property type="match status" value="1"/>
</dbReference>
<dbReference type="Proteomes" id="UP000070404">
    <property type="component" value="Unassembled WGS sequence"/>
</dbReference>
<evidence type="ECO:0000313" key="1">
    <source>
        <dbReference type="EMBL" id="KXB07229.1"/>
    </source>
</evidence>
<reference evidence="1 2" key="1">
    <citation type="journal article" date="2016" name="Sci. Rep.">
        <title>Metabolic traits of an uncultured archaeal lineage -MSBL1- from brine pools of the Red Sea.</title>
        <authorList>
            <person name="Mwirichia R."/>
            <person name="Alam I."/>
            <person name="Rashid M."/>
            <person name="Vinu M."/>
            <person name="Ba-Alawi W."/>
            <person name="Anthony Kamau A."/>
            <person name="Kamanda Ngugi D."/>
            <person name="Goker M."/>
            <person name="Klenk H.P."/>
            <person name="Bajic V."/>
            <person name="Stingl U."/>
        </authorList>
    </citation>
    <scope>NUCLEOTIDE SEQUENCE [LARGE SCALE GENOMIC DNA]</scope>
    <source>
        <strain evidence="1">SCGC-AAA382C18</strain>
    </source>
</reference>
<sequence>MESQKKLIEKRNWDYLIVLDACRYDYFKENYKSYMEGDLKKAISAGYNTGSWLVNTYSDYYEGIVYVSANPYINSHGLSLNEQNSDWSYSWKASEHFAKIIDVWNWGWKESLNTVPPETVNEAALKARDNYPKSKFIIHYIQPYAPYLINGIPKEKQEMEEENIRVFFSSIVENPKQVARWFQRELKRSFPLHPKEMFVRKGKSALTYAYKKNLQRVLESAKDFSRKNSGKIVITSDHGEFLGEEHKFEHSPHKGKYPQLREVPWFTVEGWKGSL</sequence>
<protein>
    <recommendedName>
        <fullName evidence="3">Sulfatase N-terminal domain-containing protein</fullName>
    </recommendedName>
</protein>